<dbReference type="VEuPathDB" id="AmoebaDB:DICPUDRAFT_92334"/>
<dbReference type="Proteomes" id="UP000001064">
    <property type="component" value="Unassembled WGS sequence"/>
</dbReference>
<keyword evidence="1" id="KW-0677">Repeat</keyword>
<evidence type="ECO:0000256" key="1">
    <source>
        <dbReference type="ARBA" id="ARBA00022737"/>
    </source>
</evidence>
<dbReference type="InterPro" id="IPR051251">
    <property type="entry name" value="STK_FNIP-Repeat"/>
</dbReference>
<dbReference type="Pfam" id="PF05725">
    <property type="entry name" value="FNIP"/>
    <property type="match status" value="2"/>
</dbReference>
<evidence type="ECO:0000313" key="2">
    <source>
        <dbReference type="EMBL" id="EGC33874.1"/>
    </source>
</evidence>
<sequence>MLRAIKIENTFVFKTNNSFIDIPPCTEFLIFDDEFNKEIPQNSLPEEIKWIIFGNSFNQLLDVNVLPKKLEKIEFGENFNQPIMKNVIPNSNIWMITIGKNFSQTIENIPDLGYFIVDKDNPNMEYFLKNNPQNHCIEYRKNYKTWWEKKINSFYYN</sequence>
<dbReference type="PANTHER" id="PTHR32134:SF169">
    <property type="entry name" value="FNIP REPEAT-CONTAINING PROTEIN-RELATED"/>
    <property type="match status" value="1"/>
</dbReference>
<dbReference type="GeneID" id="10502802"/>
<evidence type="ECO:0000313" key="3">
    <source>
        <dbReference type="Proteomes" id="UP000001064"/>
    </source>
</evidence>
<dbReference type="RefSeq" id="XP_003289612.1">
    <property type="nucleotide sequence ID" value="XM_003289564.1"/>
</dbReference>
<dbReference type="InParanoid" id="F0ZQB5"/>
<dbReference type="AlphaFoldDB" id="F0ZQB5"/>
<organism evidence="2 3">
    <name type="scientific">Dictyostelium purpureum</name>
    <name type="common">Slime mold</name>
    <dbReference type="NCBI Taxonomy" id="5786"/>
    <lineage>
        <taxon>Eukaryota</taxon>
        <taxon>Amoebozoa</taxon>
        <taxon>Evosea</taxon>
        <taxon>Eumycetozoa</taxon>
        <taxon>Dictyostelia</taxon>
        <taxon>Dictyosteliales</taxon>
        <taxon>Dictyosteliaceae</taxon>
        <taxon>Dictyostelium</taxon>
    </lineage>
</organism>
<dbReference type="KEGG" id="dpp:DICPUDRAFT_92334"/>
<gene>
    <name evidence="2" type="ORF">DICPUDRAFT_92334</name>
</gene>
<proteinExistence type="predicted"/>
<dbReference type="PANTHER" id="PTHR32134">
    <property type="entry name" value="FNIP REPEAT-CONTAINING PROTEIN"/>
    <property type="match status" value="1"/>
</dbReference>
<reference evidence="3" key="1">
    <citation type="journal article" date="2011" name="Genome Biol.">
        <title>Comparative genomics of the social amoebae Dictyostelium discoideum and Dictyostelium purpureum.</title>
        <authorList>
            <consortium name="US DOE Joint Genome Institute (JGI-PGF)"/>
            <person name="Sucgang R."/>
            <person name="Kuo A."/>
            <person name="Tian X."/>
            <person name="Salerno W."/>
            <person name="Parikh A."/>
            <person name="Feasley C.L."/>
            <person name="Dalin E."/>
            <person name="Tu H."/>
            <person name="Huang E."/>
            <person name="Barry K."/>
            <person name="Lindquist E."/>
            <person name="Shapiro H."/>
            <person name="Bruce D."/>
            <person name="Schmutz J."/>
            <person name="Salamov A."/>
            <person name="Fey P."/>
            <person name="Gaudet P."/>
            <person name="Anjard C."/>
            <person name="Babu M.M."/>
            <person name="Basu S."/>
            <person name="Bushmanova Y."/>
            <person name="van der Wel H."/>
            <person name="Katoh-Kurasawa M."/>
            <person name="Dinh C."/>
            <person name="Coutinho P.M."/>
            <person name="Saito T."/>
            <person name="Elias M."/>
            <person name="Schaap P."/>
            <person name="Kay R.R."/>
            <person name="Henrissat B."/>
            <person name="Eichinger L."/>
            <person name="Rivero F."/>
            <person name="Putnam N.H."/>
            <person name="West C.M."/>
            <person name="Loomis W.F."/>
            <person name="Chisholm R.L."/>
            <person name="Shaulsky G."/>
            <person name="Strassmann J.E."/>
            <person name="Queller D.C."/>
            <person name="Kuspa A."/>
            <person name="Grigoriev I.V."/>
        </authorList>
    </citation>
    <scope>NUCLEOTIDE SEQUENCE [LARGE SCALE GENOMIC DNA]</scope>
    <source>
        <strain evidence="3">QSDP1</strain>
    </source>
</reference>
<dbReference type="InterPro" id="IPR008615">
    <property type="entry name" value="FNIP"/>
</dbReference>
<keyword evidence="3" id="KW-1185">Reference proteome</keyword>
<name>F0ZQB5_DICPU</name>
<accession>F0ZQB5</accession>
<protein>
    <submittedName>
        <fullName evidence="2">Uncharacterized protein</fullName>
    </submittedName>
</protein>
<dbReference type="OrthoDB" id="444581at2759"/>
<dbReference type="EMBL" id="GL871122">
    <property type="protein sequence ID" value="EGC33874.1"/>
    <property type="molecule type" value="Genomic_DNA"/>
</dbReference>